<sequence length="94" mass="10877">MDSQTGKPNSGFDISAKYSGVRTLRSLVSSVTSQPYPNTETNTTQERTSRCIYIPCTLRFLRLRLRHVRTVRIFLRHLFTLLIMINYMVMSTST</sequence>
<accession>A0ACB6QI48</accession>
<reference evidence="1" key="1">
    <citation type="journal article" date="2020" name="Stud. Mycol.">
        <title>101 Dothideomycetes genomes: a test case for predicting lifestyles and emergence of pathogens.</title>
        <authorList>
            <person name="Haridas S."/>
            <person name="Albert R."/>
            <person name="Binder M."/>
            <person name="Bloem J."/>
            <person name="Labutti K."/>
            <person name="Salamov A."/>
            <person name="Andreopoulos B."/>
            <person name="Baker S."/>
            <person name="Barry K."/>
            <person name="Bills G."/>
            <person name="Bluhm B."/>
            <person name="Cannon C."/>
            <person name="Castanera R."/>
            <person name="Culley D."/>
            <person name="Daum C."/>
            <person name="Ezra D."/>
            <person name="Gonzalez J."/>
            <person name="Henrissat B."/>
            <person name="Kuo A."/>
            <person name="Liang C."/>
            <person name="Lipzen A."/>
            <person name="Lutzoni F."/>
            <person name="Magnuson J."/>
            <person name="Mondo S."/>
            <person name="Nolan M."/>
            <person name="Ohm R."/>
            <person name="Pangilinan J."/>
            <person name="Park H.-J."/>
            <person name="Ramirez L."/>
            <person name="Alfaro M."/>
            <person name="Sun H."/>
            <person name="Tritt A."/>
            <person name="Yoshinaga Y."/>
            <person name="Zwiers L.-H."/>
            <person name="Turgeon B."/>
            <person name="Goodwin S."/>
            <person name="Spatafora J."/>
            <person name="Crous P."/>
            <person name="Grigoriev I."/>
        </authorList>
    </citation>
    <scope>NUCLEOTIDE SEQUENCE</scope>
    <source>
        <strain evidence="1">ATCC 200398</strain>
    </source>
</reference>
<keyword evidence="2" id="KW-1185">Reference proteome</keyword>
<evidence type="ECO:0000313" key="2">
    <source>
        <dbReference type="Proteomes" id="UP000799755"/>
    </source>
</evidence>
<gene>
    <name evidence="1" type="ORF">BDR25DRAFT_359451</name>
</gene>
<protein>
    <submittedName>
        <fullName evidence="1">Uncharacterized protein</fullName>
    </submittedName>
</protein>
<name>A0ACB6QI48_9PLEO</name>
<dbReference type="EMBL" id="MU003524">
    <property type="protein sequence ID" value="KAF2466556.1"/>
    <property type="molecule type" value="Genomic_DNA"/>
</dbReference>
<dbReference type="Proteomes" id="UP000799755">
    <property type="component" value="Unassembled WGS sequence"/>
</dbReference>
<organism evidence="1 2">
    <name type="scientific">Lindgomyces ingoldianus</name>
    <dbReference type="NCBI Taxonomy" id="673940"/>
    <lineage>
        <taxon>Eukaryota</taxon>
        <taxon>Fungi</taxon>
        <taxon>Dikarya</taxon>
        <taxon>Ascomycota</taxon>
        <taxon>Pezizomycotina</taxon>
        <taxon>Dothideomycetes</taxon>
        <taxon>Pleosporomycetidae</taxon>
        <taxon>Pleosporales</taxon>
        <taxon>Lindgomycetaceae</taxon>
        <taxon>Lindgomyces</taxon>
    </lineage>
</organism>
<proteinExistence type="predicted"/>
<evidence type="ECO:0000313" key="1">
    <source>
        <dbReference type="EMBL" id="KAF2466556.1"/>
    </source>
</evidence>
<comment type="caution">
    <text evidence="1">The sequence shown here is derived from an EMBL/GenBank/DDBJ whole genome shotgun (WGS) entry which is preliminary data.</text>
</comment>